<dbReference type="KEGG" id="nno:NONO_c61200"/>
<name>W5TNI6_9NOCA</name>
<dbReference type="PROSITE" id="PS50943">
    <property type="entry name" value="HTH_CROC1"/>
    <property type="match status" value="1"/>
</dbReference>
<sequence length="154" mass="16102">MAEHPRLHSLPGGRDGASVAPASEARPAGAAPESAPRSRPELVPVPPSQPRRPAAEPLWREVLGERLRELRRECGETLAETAGRAGVSPQYLSEIERGRKEPSSEMIAALAGALGTSLGELTTQIAIRLRPVASPARAFPLAGGRPAGPTMLAA</sequence>
<dbReference type="GO" id="GO:0003700">
    <property type="term" value="F:DNA-binding transcription factor activity"/>
    <property type="evidence" value="ECO:0007669"/>
    <property type="project" value="TreeGrafter"/>
</dbReference>
<dbReference type="EMBL" id="CP006850">
    <property type="protein sequence ID" value="AHH20895.1"/>
    <property type="molecule type" value="Genomic_DNA"/>
</dbReference>
<dbReference type="InterPro" id="IPR050807">
    <property type="entry name" value="TransReg_Diox_bact_type"/>
</dbReference>
<accession>W5TNI6</accession>
<feature type="domain" description="HTH cro/C1-type" evidence="3">
    <location>
        <begin position="67"/>
        <end position="121"/>
    </location>
</feature>
<gene>
    <name evidence="4" type="ORF">NONO_c61200</name>
</gene>
<feature type="compositionally biased region" description="Low complexity" evidence="2">
    <location>
        <begin position="20"/>
        <end position="37"/>
    </location>
</feature>
<protein>
    <submittedName>
        <fullName evidence="4">Putative transcriptional regulator</fullName>
    </submittedName>
</protein>
<keyword evidence="1" id="KW-0238">DNA-binding</keyword>
<keyword evidence="5" id="KW-1185">Reference proteome</keyword>
<dbReference type="eggNOG" id="COG1396">
    <property type="taxonomic scope" value="Bacteria"/>
</dbReference>
<dbReference type="OrthoDB" id="3188736at2"/>
<dbReference type="STRING" id="1415166.NONO_c61200"/>
<dbReference type="PANTHER" id="PTHR46797">
    <property type="entry name" value="HTH-TYPE TRANSCRIPTIONAL REGULATOR"/>
    <property type="match status" value="1"/>
</dbReference>
<dbReference type="Gene3D" id="1.10.260.40">
    <property type="entry name" value="lambda repressor-like DNA-binding domains"/>
    <property type="match status" value="1"/>
</dbReference>
<proteinExistence type="predicted"/>
<dbReference type="InterPro" id="IPR010982">
    <property type="entry name" value="Lambda_DNA-bd_dom_sf"/>
</dbReference>
<evidence type="ECO:0000313" key="5">
    <source>
        <dbReference type="Proteomes" id="UP000019150"/>
    </source>
</evidence>
<evidence type="ECO:0000256" key="1">
    <source>
        <dbReference type="ARBA" id="ARBA00023125"/>
    </source>
</evidence>
<evidence type="ECO:0000259" key="3">
    <source>
        <dbReference type="PROSITE" id="PS50943"/>
    </source>
</evidence>
<dbReference type="AlphaFoldDB" id="W5TNI6"/>
<dbReference type="SMART" id="SM00530">
    <property type="entry name" value="HTH_XRE"/>
    <property type="match status" value="1"/>
</dbReference>
<dbReference type="GO" id="GO:0003677">
    <property type="term" value="F:DNA binding"/>
    <property type="evidence" value="ECO:0007669"/>
    <property type="project" value="UniProtKB-KW"/>
</dbReference>
<dbReference type="SUPFAM" id="SSF47413">
    <property type="entry name" value="lambda repressor-like DNA-binding domains"/>
    <property type="match status" value="1"/>
</dbReference>
<dbReference type="GO" id="GO:0005829">
    <property type="term" value="C:cytosol"/>
    <property type="evidence" value="ECO:0007669"/>
    <property type="project" value="TreeGrafter"/>
</dbReference>
<dbReference type="RefSeq" id="WP_025352233.1">
    <property type="nucleotide sequence ID" value="NZ_CP006850.1"/>
</dbReference>
<organism evidence="4 5">
    <name type="scientific">Nocardia nova SH22a</name>
    <dbReference type="NCBI Taxonomy" id="1415166"/>
    <lineage>
        <taxon>Bacteria</taxon>
        <taxon>Bacillati</taxon>
        <taxon>Actinomycetota</taxon>
        <taxon>Actinomycetes</taxon>
        <taxon>Mycobacteriales</taxon>
        <taxon>Nocardiaceae</taxon>
        <taxon>Nocardia</taxon>
    </lineage>
</organism>
<feature type="region of interest" description="Disordered" evidence="2">
    <location>
        <begin position="1"/>
        <end position="57"/>
    </location>
</feature>
<evidence type="ECO:0000256" key="2">
    <source>
        <dbReference type="SAM" id="MobiDB-lite"/>
    </source>
</evidence>
<dbReference type="InterPro" id="IPR001387">
    <property type="entry name" value="Cro/C1-type_HTH"/>
</dbReference>
<dbReference type="PANTHER" id="PTHR46797:SF1">
    <property type="entry name" value="METHYLPHOSPHONATE SYNTHASE"/>
    <property type="match status" value="1"/>
</dbReference>
<dbReference type="Proteomes" id="UP000019150">
    <property type="component" value="Chromosome"/>
</dbReference>
<dbReference type="HOGENOM" id="CLU_066192_8_3_11"/>
<dbReference type="CDD" id="cd00093">
    <property type="entry name" value="HTH_XRE"/>
    <property type="match status" value="1"/>
</dbReference>
<dbReference type="Pfam" id="PF13560">
    <property type="entry name" value="HTH_31"/>
    <property type="match status" value="1"/>
</dbReference>
<evidence type="ECO:0000313" key="4">
    <source>
        <dbReference type="EMBL" id="AHH20895.1"/>
    </source>
</evidence>
<dbReference type="PATRIC" id="fig|1415166.3.peg.6295"/>
<reference evidence="4 5" key="1">
    <citation type="journal article" date="2014" name="Appl. Environ. Microbiol.">
        <title>Insights into the Microbial Degradation of Rubber and Gutta-Percha by Analysis of the Complete Genome of Nocardia nova SH22a.</title>
        <authorList>
            <person name="Luo Q."/>
            <person name="Hiessl S."/>
            <person name="Poehlein A."/>
            <person name="Daniel R."/>
            <person name="Steinbuchel A."/>
        </authorList>
    </citation>
    <scope>NUCLEOTIDE SEQUENCE [LARGE SCALE GENOMIC DNA]</scope>
    <source>
        <strain evidence="4">SH22a</strain>
    </source>
</reference>